<comment type="cofactor">
    <cofactor evidence="14 16">
        <name>FAD</name>
        <dbReference type="ChEBI" id="CHEBI:57692"/>
    </cofactor>
    <text evidence="14 16">Binds 1 FAD per subunit.</text>
</comment>
<feature type="active site" description="Proton acceptor" evidence="13">
    <location>
        <position position="465"/>
    </location>
</feature>
<feature type="disulfide bond" description="Redox-active" evidence="15">
    <location>
        <begin position="71"/>
        <end position="76"/>
    </location>
</feature>
<dbReference type="Proteomes" id="UP000199699">
    <property type="component" value="Unassembled WGS sequence"/>
</dbReference>
<dbReference type="InterPro" id="IPR050151">
    <property type="entry name" value="Class-I_Pyr_Nuc-Dis_Oxidored"/>
</dbReference>
<evidence type="ECO:0000313" key="19">
    <source>
        <dbReference type="EMBL" id="SCL16532.1"/>
    </source>
</evidence>
<feature type="binding site" evidence="14">
    <location>
        <position position="144"/>
    </location>
    <ligand>
        <name>FAD</name>
        <dbReference type="ChEBI" id="CHEBI:57692"/>
    </ligand>
</feature>
<keyword evidence="7 14" id="KW-0274">FAD</keyword>
<dbReference type="InterPro" id="IPR012999">
    <property type="entry name" value="Pyr_OxRdtase_I_AS"/>
</dbReference>
<dbReference type="InterPro" id="IPR001100">
    <property type="entry name" value="Pyr_nuc-diS_OxRdtase"/>
</dbReference>
<dbReference type="InterPro" id="IPR023753">
    <property type="entry name" value="FAD/NAD-binding_dom"/>
</dbReference>
<dbReference type="PROSITE" id="PS00076">
    <property type="entry name" value="PYRIDINE_REDOX_1"/>
    <property type="match status" value="1"/>
</dbReference>
<feature type="domain" description="Pyridine nucleotide-disulphide oxidoreductase dimerisation" evidence="17">
    <location>
        <begin position="367"/>
        <end position="475"/>
    </location>
</feature>
<comment type="similarity">
    <text evidence="2 16">Belongs to the class-I pyridine nucleotide-disulfide oxidoreductase family.</text>
</comment>
<evidence type="ECO:0000259" key="18">
    <source>
        <dbReference type="Pfam" id="PF07992"/>
    </source>
</evidence>
<protein>
    <recommendedName>
        <fullName evidence="4 16">Dihydrolipoyl dehydrogenase</fullName>
        <ecNumber evidence="3 16">1.8.1.4</ecNumber>
    </recommendedName>
</protein>
<evidence type="ECO:0000313" key="20">
    <source>
        <dbReference type="Proteomes" id="UP000199699"/>
    </source>
</evidence>
<dbReference type="PANTHER" id="PTHR22912">
    <property type="entry name" value="DISULFIDE OXIDOREDUCTASE"/>
    <property type="match status" value="1"/>
</dbReference>
<evidence type="ECO:0000259" key="17">
    <source>
        <dbReference type="Pfam" id="PF02852"/>
    </source>
</evidence>
<dbReference type="GO" id="GO:0004148">
    <property type="term" value="F:dihydrolipoyl dehydrogenase (NADH) activity"/>
    <property type="evidence" value="ECO:0007669"/>
    <property type="project" value="UniProtKB-EC"/>
</dbReference>
<dbReference type="InterPro" id="IPR004099">
    <property type="entry name" value="Pyr_nucl-diS_OxRdtase_dimer"/>
</dbReference>
<feature type="binding site" evidence="14">
    <location>
        <position position="228"/>
    </location>
    <ligand>
        <name>NAD(+)</name>
        <dbReference type="ChEBI" id="CHEBI:57540"/>
    </ligand>
</feature>
<evidence type="ECO:0000256" key="11">
    <source>
        <dbReference type="ARBA" id="ARBA00023284"/>
    </source>
</evidence>
<dbReference type="STRING" id="145857.GA0070616_1039"/>
<keyword evidence="11 16" id="KW-0676">Redox-active center</keyword>
<evidence type="ECO:0000256" key="4">
    <source>
        <dbReference type="ARBA" id="ARBA00016961"/>
    </source>
</evidence>
<evidence type="ECO:0000256" key="15">
    <source>
        <dbReference type="PIRSR" id="PIRSR000350-4"/>
    </source>
</evidence>
<dbReference type="InterPro" id="IPR016156">
    <property type="entry name" value="FAD/NAD-linked_Rdtase_dimer_sf"/>
</dbReference>
<dbReference type="Pfam" id="PF07992">
    <property type="entry name" value="Pyr_redox_2"/>
    <property type="match status" value="1"/>
</dbReference>
<organism evidence="19 20">
    <name type="scientific">Micromonospora nigra</name>
    <dbReference type="NCBI Taxonomy" id="145857"/>
    <lineage>
        <taxon>Bacteria</taxon>
        <taxon>Bacillati</taxon>
        <taxon>Actinomycetota</taxon>
        <taxon>Actinomycetes</taxon>
        <taxon>Micromonosporales</taxon>
        <taxon>Micromonosporaceae</taxon>
        <taxon>Micromonospora</taxon>
    </lineage>
</organism>
<feature type="binding site" evidence="14">
    <location>
        <position position="332"/>
    </location>
    <ligand>
        <name>FAD</name>
        <dbReference type="ChEBI" id="CHEBI:57692"/>
    </ligand>
</feature>
<comment type="catalytic activity">
    <reaction evidence="12 16">
        <text>N(6)-[(R)-dihydrolipoyl]-L-lysyl-[protein] + NAD(+) = N(6)-[(R)-lipoyl]-L-lysyl-[protein] + NADH + H(+)</text>
        <dbReference type="Rhea" id="RHEA:15045"/>
        <dbReference type="Rhea" id="RHEA-COMP:10474"/>
        <dbReference type="Rhea" id="RHEA-COMP:10475"/>
        <dbReference type="ChEBI" id="CHEBI:15378"/>
        <dbReference type="ChEBI" id="CHEBI:57540"/>
        <dbReference type="ChEBI" id="CHEBI:57945"/>
        <dbReference type="ChEBI" id="CHEBI:83099"/>
        <dbReference type="ChEBI" id="CHEBI:83100"/>
        <dbReference type="EC" id="1.8.1.4"/>
    </reaction>
</comment>
<evidence type="ECO:0000256" key="10">
    <source>
        <dbReference type="ARBA" id="ARBA00023157"/>
    </source>
</evidence>
<evidence type="ECO:0000256" key="5">
    <source>
        <dbReference type="ARBA" id="ARBA00022490"/>
    </source>
</evidence>
<comment type="subcellular location">
    <subcellularLocation>
        <location evidence="1">Cytoplasm</location>
    </subcellularLocation>
</comment>
<gene>
    <name evidence="19" type="ORF">GA0070616_1039</name>
</gene>
<keyword evidence="20" id="KW-1185">Reference proteome</keyword>
<feature type="domain" description="FAD/NAD(P)-binding" evidence="18">
    <location>
        <begin position="34"/>
        <end position="347"/>
    </location>
</feature>
<feature type="binding site" evidence="14">
    <location>
        <position position="292"/>
    </location>
    <ligand>
        <name>NAD(+)</name>
        <dbReference type="ChEBI" id="CHEBI:57540"/>
    </ligand>
</feature>
<dbReference type="NCBIfam" id="TIGR01350">
    <property type="entry name" value="lipoamide_DH"/>
    <property type="match status" value="1"/>
</dbReference>
<dbReference type="Gene3D" id="3.50.50.60">
    <property type="entry name" value="FAD/NAD(P)-binding domain"/>
    <property type="match status" value="2"/>
</dbReference>
<dbReference type="PRINTS" id="PR00411">
    <property type="entry name" value="PNDRDTASEI"/>
</dbReference>
<dbReference type="FunFam" id="3.30.390.30:FF:000001">
    <property type="entry name" value="Dihydrolipoyl dehydrogenase"/>
    <property type="match status" value="1"/>
</dbReference>
<evidence type="ECO:0000256" key="9">
    <source>
        <dbReference type="ARBA" id="ARBA00023027"/>
    </source>
</evidence>
<dbReference type="GO" id="GO:0050660">
    <property type="term" value="F:flavin adenine dinucleotide binding"/>
    <property type="evidence" value="ECO:0007669"/>
    <property type="project" value="InterPro"/>
</dbReference>
<keyword evidence="5" id="KW-0963">Cytoplasm</keyword>
<accession>A0A1C6RH62</accession>
<keyword evidence="8 16" id="KW-0560">Oxidoreductase</keyword>
<dbReference type="AlphaFoldDB" id="A0A1C6RH62"/>
<feature type="binding site" evidence="14">
    <location>
        <begin position="205"/>
        <end position="212"/>
    </location>
    <ligand>
        <name>NAD(+)</name>
        <dbReference type="ChEBI" id="CHEBI:57540"/>
    </ligand>
</feature>
<keyword evidence="10" id="KW-1015">Disulfide bond</keyword>
<evidence type="ECO:0000256" key="7">
    <source>
        <dbReference type="ARBA" id="ARBA00022827"/>
    </source>
</evidence>
<evidence type="ECO:0000256" key="12">
    <source>
        <dbReference type="ARBA" id="ARBA00049187"/>
    </source>
</evidence>
<dbReference type="GO" id="GO:0005737">
    <property type="term" value="C:cytoplasm"/>
    <property type="evidence" value="ECO:0007669"/>
    <property type="project" value="UniProtKB-SubCell"/>
</dbReference>
<evidence type="ECO:0000256" key="2">
    <source>
        <dbReference type="ARBA" id="ARBA00007532"/>
    </source>
</evidence>
<keyword evidence="6 16" id="KW-0285">Flavoprotein</keyword>
<keyword evidence="14" id="KW-0547">Nucleotide-binding</keyword>
<dbReference type="PANTHER" id="PTHR22912:SF217">
    <property type="entry name" value="DIHYDROLIPOYL DEHYDROGENASE"/>
    <property type="match status" value="1"/>
</dbReference>
<dbReference type="InterPro" id="IPR006258">
    <property type="entry name" value="Lipoamide_DH"/>
</dbReference>
<evidence type="ECO:0000256" key="8">
    <source>
        <dbReference type="ARBA" id="ARBA00023002"/>
    </source>
</evidence>
<dbReference type="PIRSF" id="PIRSF000350">
    <property type="entry name" value="Mercury_reductase_MerA"/>
    <property type="match status" value="1"/>
</dbReference>
<reference evidence="19 20" key="1">
    <citation type="submission" date="2016-06" db="EMBL/GenBank/DDBJ databases">
        <authorList>
            <person name="Kjaerup R.B."/>
            <person name="Dalgaard T.S."/>
            <person name="Juul-Madsen H.R."/>
        </authorList>
    </citation>
    <scope>NUCLEOTIDE SEQUENCE [LARGE SCALE GENOMIC DNA]</scope>
    <source>
        <strain evidence="19 20">DSM 43818</strain>
    </source>
</reference>
<name>A0A1C6RH62_9ACTN</name>
<evidence type="ECO:0000256" key="6">
    <source>
        <dbReference type="ARBA" id="ARBA00022630"/>
    </source>
</evidence>
<dbReference type="EMBL" id="FMHT01000003">
    <property type="protein sequence ID" value="SCL16532.1"/>
    <property type="molecule type" value="Genomic_DNA"/>
</dbReference>
<dbReference type="GO" id="GO:0006103">
    <property type="term" value="P:2-oxoglutarate metabolic process"/>
    <property type="evidence" value="ECO:0007669"/>
    <property type="project" value="TreeGrafter"/>
</dbReference>
<dbReference type="SUPFAM" id="SSF55424">
    <property type="entry name" value="FAD/NAD-linked reductases, dimerisation (C-terminal) domain"/>
    <property type="match status" value="1"/>
</dbReference>
<evidence type="ECO:0000256" key="3">
    <source>
        <dbReference type="ARBA" id="ARBA00012608"/>
    </source>
</evidence>
<comment type="miscellaneous">
    <text evidence="16">The active site is a redox-active disulfide bond.</text>
</comment>
<dbReference type="EC" id="1.8.1.4" evidence="3 16"/>
<dbReference type="InterPro" id="IPR036188">
    <property type="entry name" value="FAD/NAD-bd_sf"/>
</dbReference>
<dbReference type="PRINTS" id="PR00368">
    <property type="entry name" value="FADPNR"/>
</dbReference>
<keyword evidence="9 14" id="KW-0520">NAD</keyword>
<proteinExistence type="inferred from homology"/>
<evidence type="ECO:0000256" key="1">
    <source>
        <dbReference type="ARBA" id="ARBA00004496"/>
    </source>
</evidence>
<dbReference type="Pfam" id="PF02852">
    <property type="entry name" value="Pyr_redox_dim"/>
    <property type="match status" value="1"/>
</dbReference>
<evidence type="ECO:0000256" key="14">
    <source>
        <dbReference type="PIRSR" id="PIRSR000350-3"/>
    </source>
</evidence>
<dbReference type="SUPFAM" id="SSF51905">
    <property type="entry name" value="FAD/NAD(P)-binding domain"/>
    <property type="match status" value="1"/>
</dbReference>
<evidence type="ECO:0000256" key="13">
    <source>
        <dbReference type="PIRSR" id="PIRSR000350-2"/>
    </source>
</evidence>
<sequence>MTEVGCARSPLRETPRSSEATWELDVSEPNDATFDIVILGGGSGGYATALRAAQLGLTVALVEKGKLGGTCLHNGCIPTKALLHAAEIADQTRESEQFGVKAELVGIDMAAVNSYKDGVISRLYKGLQGLVGGSKGITFVAGAGKLVAPNAVEVDGKRYTGRNVVLASGSYAKSLPGLEVDGERILTSDHALTLDRVPASAIVLGGGVIGVEFASVWKSFGVDVTIVEALPRLVAAEDEESSKALERAFRKRKINFKVGKPFEKVEKTDQGVRLTIAGGETVEAELLLVAVGRGPNTADLGYEEQGVKMDRGYVLTDERLRTSVPNVYAVGDIVPGLQLAHRGFQQGIFVAEEIAGQNPAVIDEAGIPRVTYSDPELASVGLTEAKAKEQYGADKVKAYNYNLGGNGKSQILRTAGFVKLVRVVDGPVVGVHMVGARVGEMVGEAQLIFNWEAYPAEVAQLVHAHPTQNEALGEAHLALAGKPLHAHA</sequence>
<feature type="binding site" evidence="14">
    <location>
        <position position="80"/>
    </location>
    <ligand>
        <name>FAD</name>
        <dbReference type="ChEBI" id="CHEBI:57692"/>
    </ligand>
</feature>
<evidence type="ECO:0000256" key="16">
    <source>
        <dbReference type="RuleBase" id="RU003692"/>
    </source>
</evidence>
<dbReference type="Gene3D" id="3.30.390.30">
    <property type="match status" value="1"/>
</dbReference>